<feature type="region of interest" description="Disordered" evidence="1">
    <location>
        <begin position="90"/>
        <end position="112"/>
    </location>
</feature>
<evidence type="ECO:0000313" key="3">
    <source>
        <dbReference type="EMBL" id="UON92231.1"/>
    </source>
</evidence>
<dbReference type="EMBL" id="CP094984">
    <property type="protein sequence ID" value="UON92231.1"/>
    <property type="molecule type" value="Genomic_DNA"/>
</dbReference>
<evidence type="ECO:0000313" key="4">
    <source>
        <dbReference type="Proteomes" id="UP000829758"/>
    </source>
</evidence>
<dbReference type="Proteomes" id="UP000829758">
    <property type="component" value="Chromosome"/>
</dbReference>
<dbReference type="Proteomes" id="UP001155145">
    <property type="component" value="Unassembled WGS sequence"/>
</dbReference>
<sequence>MNPDRNGAGRQTPIPERTRTVVIGCGLSGMAVAAELSRQGVDSIVVHGPVPDAEAIRGAAAEPEPYTKRDQLRRILQGYAASHQLDIRGDSPARDLRRAAPSGLRPSPVAGTGRWAVRTGRGVLLADTIVLTSCSRSDLRKMTKAAGVATWPETVTALREAGVYFVGVGGTMLPTVSELLRQAKAAGEAIAGVILPTDGPKVSPRATAAGQSVQSKRRRR</sequence>
<evidence type="ECO:0000256" key="1">
    <source>
        <dbReference type="SAM" id="MobiDB-lite"/>
    </source>
</evidence>
<proteinExistence type="predicted"/>
<dbReference type="EMBL" id="JAJFZT010000013">
    <property type="protein sequence ID" value="MCC3274247.1"/>
    <property type="molecule type" value="Genomic_DNA"/>
</dbReference>
<evidence type="ECO:0000313" key="2">
    <source>
        <dbReference type="EMBL" id="MCC3274247.1"/>
    </source>
</evidence>
<protein>
    <submittedName>
        <fullName evidence="2">FAD-binding protein</fullName>
    </submittedName>
</protein>
<evidence type="ECO:0000313" key="5">
    <source>
        <dbReference type="Proteomes" id="UP001155145"/>
    </source>
</evidence>
<gene>
    <name evidence="2" type="ORF">LJ755_16115</name>
    <name evidence="3" type="ORF">MUK71_00775</name>
</gene>
<dbReference type="InterPro" id="IPR036188">
    <property type="entry name" value="FAD/NAD-bd_sf"/>
</dbReference>
<feature type="region of interest" description="Disordered" evidence="1">
    <location>
        <begin position="198"/>
        <end position="220"/>
    </location>
</feature>
<dbReference type="SUPFAM" id="SSF51905">
    <property type="entry name" value="FAD/NAD(P)-binding domain"/>
    <property type="match status" value="1"/>
</dbReference>
<keyword evidence="4" id="KW-1185">Reference proteome</keyword>
<reference evidence="2" key="1">
    <citation type="submission" date="2021-10" db="EMBL/GenBank/DDBJ databases">
        <title>Novel species in genus Arthrobacter.</title>
        <authorList>
            <person name="Liu Y."/>
        </authorList>
    </citation>
    <scope>NUCLEOTIDE SEQUENCE</scope>
    <source>
        <strain evidence="4">zg-Y462</strain>
        <strain evidence="2">Zg-Y462</strain>
    </source>
</reference>
<dbReference type="RefSeq" id="WP_227929733.1">
    <property type="nucleotide sequence ID" value="NZ_CP094984.1"/>
</dbReference>
<organism evidence="2 5">
    <name type="scientific">Arthrobacter zhangbolii</name>
    <dbReference type="NCBI Taxonomy" id="2886936"/>
    <lineage>
        <taxon>Bacteria</taxon>
        <taxon>Bacillati</taxon>
        <taxon>Actinomycetota</taxon>
        <taxon>Actinomycetes</taxon>
        <taxon>Micrococcales</taxon>
        <taxon>Micrococcaceae</taxon>
        <taxon>Arthrobacter</taxon>
    </lineage>
</organism>
<name>A0A9X1MB55_9MICC</name>
<dbReference type="AlphaFoldDB" id="A0A9X1MB55"/>
<dbReference type="Gene3D" id="3.50.50.60">
    <property type="entry name" value="FAD/NAD(P)-binding domain"/>
    <property type="match status" value="1"/>
</dbReference>
<accession>A0A9X1MB55</accession>